<dbReference type="Gene3D" id="3.30.40.10">
    <property type="entry name" value="Zinc/RING finger domain, C3HC4 (zinc finger)"/>
    <property type="match status" value="2"/>
</dbReference>
<sequence>MEESCNSTVQVLRESSADKENLSSFEPPTKKIKLTDAFSEGKSKLEDRLSGILCCAVCLDLPNCCYQCSNGHLMCAGCFNHLLADARIKDETATCPNCRTEINRTICIRNLAVEKAVSELPSDCAFCNQNLPRYQLDYHQKEQCQERPCSCRYARIGCHWEGPFHEVAEHERNCIHPRKTGEEVMSSLEVIDVQKQEEQKLYSDIFALLSFEKITFNDLQLKPFRTDDFITRLYYETTRFTAFSQQWVVRANINSDLKNPTHTVNRSLSYQLVVKTKLTAPMNMYFLALSGPFGGIKMKSKIYSFEFTAENAETGYVDLPIDSVECNKLLASKTINFRLVMFQVTK</sequence>
<evidence type="ECO:0000313" key="7">
    <source>
        <dbReference type="EMBL" id="CAG5135922.1"/>
    </source>
</evidence>
<name>A0A8S4A6N9_9EUPU</name>
<keyword evidence="1" id="KW-0479">Metal-binding</keyword>
<dbReference type="AlphaFoldDB" id="A0A8S4A6N9"/>
<evidence type="ECO:0000256" key="4">
    <source>
        <dbReference type="ARBA" id="ARBA00034319"/>
    </source>
</evidence>
<gene>
    <name evidence="7" type="ORF">CUNI_LOCUS21480</name>
</gene>
<evidence type="ECO:0000256" key="1">
    <source>
        <dbReference type="ARBA" id="ARBA00022723"/>
    </source>
</evidence>
<evidence type="ECO:0000259" key="6">
    <source>
        <dbReference type="PROSITE" id="PS50089"/>
    </source>
</evidence>
<evidence type="ECO:0000256" key="5">
    <source>
        <dbReference type="PROSITE-ProRule" id="PRU00175"/>
    </source>
</evidence>
<proteinExistence type="inferred from homology"/>
<dbReference type="EMBL" id="CAJHNH020008472">
    <property type="protein sequence ID" value="CAG5135922.1"/>
    <property type="molecule type" value="Genomic_DNA"/>
</dbReference>
<reference evidence="7" key="1">
    <citation type="submission" date="2021-04" db="EMBL/GenBank/DDBJ databases">
        <authorList>
            <consortium name="Molecular Ecology Group"/>
        </authorList>
    </citation>
    <scope>NUCLEOTIDE SEQUENCE</scope>
</reference>
<dbReference type="InterPro" id="IPR013083">
    <property type="entry name" value="Znf_RING/FYVE/PHD"/>
</dbReference>
<organism evidence="7 8">
    <name type="scientific">Candidula unifasciata</name>
    <dbReference type="NCBI Taxonomy" id="100452"/>
    <lineage>
        <taxon>Eukaryota</taxon>
        <taxon>Metazoa</taxon>
        <taxon>Spiralia</taxon>
        <taxon>Lophotrochozoa</taxon>
        <taxon>Mollusca</taxon>
        <taxon>Gastropoda</taxon>
        <taxon>Heterobranchia</taxon>
        <taxon>Euthyneura</taxon>
        <taxon>Panpulmonata</taxon>
        <taxon>Eupulmonata</taxon>
        <taxon>Stylommatophora</taxon>
        <taxon>Helicina</taxon>
        <taxon>Helicoidea</taxon>
        <taxon>Geomitridae</taxon>
        <taxon>Candidula</taxon>
    </lineage>
</organism>
<feature type="domain" description="RING-type" evidence="6">
    <location>
        <begin position="55"/>
        <end position="99"/>
    </location>
</feature>
<dbReference type="InterPro" id="IPR001841">
    <property type="entry name" value="Znf_RING"/>
</dbReference>
<keyword evidence="3" id="KW-0862">Zinc</keyword>
<dbReference type="SUPFAM" id="SSF57850">
    <property type="entry name" value="RING/U-box"/>
    <property type="match status" value="1"/>
</dbReference>
<evidence type="ECO:0000256" key="2">
    <source>
        <dbReference type="ARBA" id="ARBA00022771"/>
    </source>
</evidence>
<comment type="similarity">
    <text evidence="4">Belongs to the ZFTRAF1 family.</text>
</comment>
<dbReference type="OrthoDB" id="10062218at2759"/>
<dbReference type="SUPFAM" id="SSF49599">
    <property type="entry name" value="TRAF domain-like"/>
    <property type="match status" value="1"/>
</dbReference>
<dbReference type="GO" id="GO:0008270">
    <property type="term" value="F:zinc ion binding"/>
    <property type="evidence" value="ECO:0007669"/>
    <property type="project" value="UniProtKB-KW"/>
</dbReference>
<dbReference type="InterPro" id="IPR039338">
    <property type="entry name" value="ZFTRAF1"/>
</dbReference>
<protein>
    <recommendedName>
        <fullName evidence="6">RING-type domain-containing protein</fullName>
    </recommendedName>
</protein>
<accession>A0A8S4A6N9</accession>
<dbReference type="Proteomes" id="UP000678393">
    <property type="component" value="Unassembled WGS sequence"/>
</dbReference>
<comment type="caution">
    <text evidence="7">The sequence shown here is derived from an EMBL/GenBank/DDBJ whole genome shotgun (WGS) entry which is preliminary data.</text>
</comment>
<dbReference type="GO" id="GO:0005634">
    <property type="term" value="C:nucleus"/>
    <property type="evidence" value="ECO:0007669"/>
    <property type="project" value="TreeGrafter"/>
</dbReference>
<keyword evidence="2 5" id="KW-0863">Zinc-finger</keyword>
<dbReference type="PROSITE" id="PS50089">
    <property type="entry name" value="ZF_RING_2"/>
    <property type="match status" value="1"/>
</dbReference>
<dbReference type="CDD" id="cd16505">
    <property type="entry name" value="RING-HC_CYHR1"/>
    <property type="match status" value="1"/>
</dbReference>
<keyword evidence="8" id="KW-1185">Reference proteome</keyword>
<evidence type="ECO:0000313" key="8">
    <source>
        <dbReference type="Proteomes" id="UP000678393"/>
    </source>
</evidence>
<dbReference type="PANTHER" id="PTHR23059:SF4">
    <property type="entry name" value="ZINC FINGER TRAF-TYPE-CONTAINING PROTEIN 1"/>
    <property type="match status" value="1"/>
</dbReference>
<evidence type="ECO:0000256" key="3">
    <source>
        <dbReference type="ARBA" id="ARBA00022833"/>
    </source>
</evidence>
<dbReference type="PANTHER" id="PTHR23059">
    <property type="entry name" value="CYSTEINE AND HISTIDINE-RICH PROTEIN 1"/>
    <property type="match status" value="1"/>
</dbReference>